<evidence type="ECO:0000313" key="2">
    <source>
        <dbReference type="Proteomes" id="UP000000724"/>
    </source>
</evidence>
<dbReference type="AlphaFoldDB" id="B6H362"/>
<reference evidence="1 2" key="1">
    <citation type="journal article" date="2008" name="Nat. Biotechnol.">
        <title>Genome sequencing and analysis of the filamentous fungus Penicillium chrysogenum.</title>
        <authorList>
            <person name="van den Berg M.A."/>
            <person name="Albang R."/>
            <person name="Albermann K."/>
            <person name="Badger J.H."/>
            <person name="Daran J.-M."/>
            <person name="Driessen A.J.M."/>
            <person name="Garcia-Estrada C."/>
            <person name="Fedorova N.D."/>
            <person name="Harris D.M."/>
            <person name="Heijne W.H.M."/>
            <person name="Joardar V.S."/>
            <person name="Kiel J.A.K.W."/>
            <person name="Kovalchuk A."/>
            <person name="Martin J.F."/>
            <person name="Nierman W.C."/>
            <person name="Nijland J.G."/>
            <person name="Pronk J.T."/>
            <person name="Roubos J.A."/>
            <person name="van der Klei I.J."/>
            <person name="van Peij N.N.M.E."/>
            <person name="Veenhuis M."/>
            <person name="von Doehren H."/>
            <person name="Wagner C."/>
            <person name="Wortman J.R."/>
            <person name="Bovenberg R.A.L."/>
        </authorList>
    </citation>
    <scope>NUCLEOTIDE SEQUENCE [LARGE SCALE GENOMIC DNA]</scope>
    <source>
        <strain evidence="2">ATCC 28089 / DSM 1075 / NRRL 1951 / Wisconsin 54-1255</strain>
    </source>
</reference>
<gene>
    <name evidence="1" type="ORF">Pc13g12790</name>
    <name evidence="1" type="ORF">PCH_Pc13g12790</name>
</gene>
<sequence>MSAARSRTLMGREQICRTANTPYMSSVLRTRLVNELTAPYSRCPYMAYQSTRKAKFTNAGAGMRIRVGAVGVSGHLKIQPIWLKREVVAGSQGEYLGTREIYLGYGEHAAKTPPMIQGDRAIDERQDGYINREGWGD</sequence>
<proteinExistence type="predicted"/>
<keyword evidence="2" id="KW-1185">Reference proteome</keyword>
<dbReference type="VEuPathDB" id="FungiDB:PCH_Pc13g12790"/>
<accession>B6H362</accession>
<organism evidence="1 2">
    <name type="scientific">Penicillium rubens (strain ATCC 28089 / DSM 1075 / NRRL 1951 / Wisconsin 54-1255)</name>
    <name type="common">Penicillium chrysogenum</name>
    <dbReference type="NCBI Taxonomy" id="500485"/>
    <lineage>
        <taxon>Eukaryota</taxon>
        <taxon>Fungi</taxon>
        <taxon>Dikarya</taxon>
        <taxon>Ascomycota</taxon>
        <taxon>Pezizomycotina</taxon>
        <taxon>Eurotiomycetes</taxon>
        <taxon>Eurotiomycetidae</taxon>
        <taxon>Eurotiales</taxon>
        <taxon>Aspergillaceae</taxon>
        <taxon>Penicillium</taxon>
        <taxon>Penicillium chrysogenum species complex</taxon>
    </lineage>
</organism>
<protein>
    <submittedName>
        <fullName evidence="1">Uncharacterized protein</fullName>
    </submittedName>
</protein>
<dbReference type="HOGENOM" id="CLU_1865798_0_0_1"/>
<dbReference type="Proteomes" id="UP000000724">
    <property type="component" value="Contig Pc00c13"/>
</dbReference>
<name>B6H362_PENRW</name>
<dbReference type="EMBL" id="AM920428">
    <property type="protein sequence ID" value="CAP92348.1"/>
    <property type="molecule type" value="Genomic_DNA"/>
</dbReference>
<evidence type="ECO:0000313" key="1">
    <source>
        <dbReference type="EMBL" id="CAP92348.1"/>
    </source>
</evidence>